<dbReference type="Proteomes" id="UP000790580">
    <property type="component" value="Unassembled WGS sequence"/>
</dbReference>
<evidence type="ECO:0000313" key="1">
    <source>
        <dbReference type="EMBL" id="MBU9719954.1"/>
    </source>
</evidence>
<name>A0ABS6JQG4_9BACI</name>
<evidence type="ECO:0000313" key="2">
    <source>
        <dbReference type="Proteomes" id="UP000790580"/>
    </source>
</evidence>
<comment type="caution">
    <text evidence="1">The sequence shown here is derived from an EMBL/GenBank/DDBJ whole genome shotgun (WGS) entry which is preliminary data.</text>
</comment>
<dbReference type="RefSeq" id="WP_088078154.1">
    <property type="nucleotide sequence ID" value="NZ_JAHQCR010000008.1"/>
</dbReference>
<dbReference type="EMBL" id="JAHQCR010000008">
    <property type="protein sequence ID" value="MBU9719954.1"/>
    <property type="molecule type" value="Genomic_DNA"/>
</dbReference>
<organism evidence="1 2">
    <name type="scientific">Evansella alkalicola</name>
    <dbReference type="NCBI Taxonomy" id="745819"/>
    <lineage>
        <taxon>Bacteria</taxon>
        <taxon>Bacillati</taxon>
        <taxon>Bacillota</taxon>
        <taxon>Bacilli</taxon>
        <taxon>Bacillales</taxon>
        <taxon>Bacillaceae</taxon>
        <taxon>Evansella</taxon>
    </lineage>
</organism>
<proteinExistence type="predicted"/>
<protein>
    <submittedName>
        <fullName evidence="1">DUF2935 domain-containing protein</fullName>
    </submittedName>
</protein>
<reference evidence="1 2" key="1">
    <citation type="submission" date="2021-06" db="EMBL/GenBank/DDBJ databases">
        <title>Bacillus sp. RD4P76, an endophyte from a halophyte.</title>
        <authorList>
            <person name="Sun J.-Q."/>
        </authorList>
    </citation>
    <scope>NUCLEOTIDE SEQUENCE [LARGE SCALE GENOMIC DNA]</scope>
    <source>
        <strain evidence="1 2">JCM 17098</strain>
    </source>
</reference>
<keyword evidence="2" id="KW-1185">Reference proteome</keyword>
<accession>A0ABS6JQG4</accession>
<dbReference type="InterPro" id="IPR021328">
    <property type="entry name" value="CotB-like"/>
</dbReference>
<dbReference type="Gene3D" id="1.20.1260.120">
    <property type="entry name" value="Protein of unknown function DUF2935"/>
    <property type="match status" value="1"/>
</dbReference>
<dbReference type="SUPFAM" id="SSF158430">
    <property type="entry name" value="Bacillus cereus metalloprotein-like"/>
    <property type="match status" value="2"/>
</dbReference>
<gene>
    <name evidence="1" type="ORF">KS407_00690</name>
</gene>
<dbReference type="Pfam" id="PF11155">
    <property type="entry name" value="DUF2935"/>
    <property type="match status" value="2"/>
</dbReference>
<sequence length="268" mass="31299">MTETFRKEALFEMRFWMQVLGDHGRFIHDSLSPSEKVYVERAQSFINKFDKLLDNVRHPLTNVQLSSVLNESLNYSKEIRSLKLDIIKDHLVGDVKIQLPPSFLNHMVNEVDEAIRVLTSLVNGELPPKVHPLHHDLIWLLDAAGHAGAITDNLDHVEYDLRYKSEQFKKDWEDFYFKAVELTGYLRANVKHFPALEKFHKDIELEMVVFKTFLNELEEMRLNKESLGVLSPLMADHMAREECYYLMKLAETTELELPECDPTTPRTE</sequence>